<proteinExistence type="predicted"/>
<organism evidence="3 4">
    <name type="scientific">Esox lucius</name>
    <name type="common">Northern pike</name>
    <dbReference type="NCBI Taxonomy" id="8010"/>
    <lineage>
        <taxon>Eukaryota</taxon>
        <taxon>Metazoa</taxon>
        <taxon>Chordata</taxon>
        <taxon>Craniata</taxon>
        <taxon>Vertebrata</taxon>
        <taxon>Euteleostomi</taxon>
        <taxon>Actinopterygii</taxon>
        <taxon>Neopterygii</taxon>
        <taxon>Teleostei</taxon>
        <taxon>Protacanthopterygii</taxon>
        <taxon>Esociformes</taxon>
        <taxon>Esocidae</taxon>
        <taxon>Esox</taxon>
    </lineage>
</organism>
<dbReference type="GO" id="GO:0015074">
    <property type="term" value="P:DNA integration"/>
    <property type="evidence" value="ECO:0007669"/>
    <property type="project" value="InterPro"/>
</dbReference>
<keyword evidence="1" id="KW-0472">Membrane</keyword>
<sequence length="168" mass="19411">MGRYTRRAGKSCRRASLQQQGWYLLLHASRKRRSTARALQNDLQRATGVYISDQTFRNRLHEGGTRVQRPLVGPVLTAQHHAAQMAFAREHQNWQVHHWHPVLLTDESTDFHVLFNGTLTAVRYRDEMLRPIIRLYAGAVGPGFLLVCNNAWPHVTRVCRQFLDDEGM</sequence>
<dbReference type="Ensembl" id="ENSELUT00000094567.1">
    <property type="protein sequence ID" value="ENSELUP00000091056.1"/>
    <property type="gene ID" value="ENSELUG00000044317.1"/>
</dbReference>
<dbReference type="Proteomes" id="UP000265140">
    <property type="component" value="Chromosome 1"/>
</dbReference>
<feature type="transmembrane region" description="Helical" evidence="1">
    <location>
        <begin position="133"/>
        <end position="152"/>
    </location>
</feature>
<protein>
    <recommendedName>
        <fullName evidence="2">Transposase Tc1-like domain-containing protein</fullName>
    </recommendedName>
</protein>
<evidence type="ECO:0000313" key="4">
    <source>
        <dbReference type="Proteomes" id="UP000265140"/>
    </source>
</evidence>
<dbReference type="InterPro" id="IPR002492">
    <property type="entry name" value="Transposase_Tc1-like"/>
</dbReference>
<keyword evidence="4" id="KW-1185">Reference proteome</keyword>
<dbReference type="Ensembl" id="ENSELUT00000104176.1">
    <property type="protein sequence ID" value="ENSELUP00000082901.1"/>
    <property type="gene ID" value="ENSELUG00000044317.1"/>
</dbReference>
<evidence type="ECO:0000313" key="3">
    <source>
        <dbReference type="Ensembl" id="ENSELUP00000091056.1"/>
    </source>
</evidence>
<evidence type="ECO:0000259" key="2">
    <source>
        <dbReference type="Pfam" id="PF01498"/>
    </source>
</evidence>
<name>A0AAY5KQT2_ESOLU</name>
<keyword evidence="1" id="KW-1133">Transmembrane helix</keyword>
<reference evidence="3 4" key="1">
    <citation type="submission" date="2020-02" db="EMBL/GenBank/DDBJ databases">
        <title>Esox lucius (northern pike) genome, fEsoLuc1, primary haplotype.</title>
        <authorList>
            <person name="Myers G."/>
            <person name="Karagic N."/>
            <person name="Meyer A."/>
            <person name="Pippel M."/>
            <person name="Reichard M."/>
            <person name="Winkler S."/>
            <person name="Tracey A."/>
            <person name="Sims Y."/>
            <person name="Howe K."/>
            <person name="Rhie A."/>
            <person name="Formenti G."/>
            <person name="Durbin R."/>
            <person name="Fedrigo O."/>
            <person name="Jarvis E.D."/>
        </authorList>
    </citation>
    <scope>NUCLEOTIDE SEQUENCE [LARGE SCALE GENOMIC DNA]</scope>
</reference>
<accession>A0AAY5KQT2</accession>
<dbReference type="Ensembl" id="ENSELUT00000107553.1">
    <property type="protein sequence ID" value="ENSELUP00000095697.1"/>
    <property type="gene ID" value="ENSELUG00000044317.1"/>
</dbReference>
<keyword evidence="1" id="KW-0812">Transmembrane</keyword>
<feature type="domain" description="Transposase Tc1-like" evidence="2">
    <location>
        <begin position="23"/>
        <end position="93"/>
    </location>
</feature>
<reference evidence="3" key="2">
    <citation type="submission" date="2025-05" db="UniProtKB">
        <authorList>
            <consortium name="Ensembl"/>
        </authorList>
    </citation>
    <scope>IDENTIFICATION</scope>
</reference>
<dbReference type="GeneTree" id="ENSGT01030000235634"/>
<evidence type="ECO:0000256" key="1">
    <source>
        <dbReference type="SAM" id="Phobius"/>
    </source>
</evidence>
<dbReference type="GO" id="GO:0003677">
    <property type="term" value="F:DNA binding"/>
    <property type="evidence" value="ECO:0007669"/>
    <property type="project" value="InterPro"/>
</dbReference>
<dbReference type="AlphaFoldDB" id="A0AAY5KQT2"/>
<dbReference type="GO" id="GO:0006313">
    <property type="term" value="P:DNA transposition"/>
    <property type="evidence" value="ECO:0007669"/>
    <property type="project" value="InterPro"/>
</dbReference>
<dbReference type="Pfam" id="PF01498">
    <property type="entry name" value="HTH_Tnp_Tc3_2"/>
    <property type="match status" value="1"/>
</dbReference>